<evidence type="ECO:0000313" key="2">
    <source>
        <dbReference type="Proteomes" id="UP000236413"/>
    </source>
</evidence>
<accession>A0A316WHH1</accession>
<protein>
    <submittedName>
        <fullName evidence="1">Uncharacterized protein</fullName>
    </submittedName>
</protein>
<dbReference type="EMBL" id="PPEG02000023">
    <property type="protein sequence ID" value="PWN57546.1"/>
    <property type="molecule type" value="Genomic_DNA"/>
</dbReference>
<comment type="caution">
    <text evidence="1">The sequence shown here is derived from an EMBL/GenBank/DDBJ whole genome shotgun (WGS) entry which is preliminary data.</text>
</comment>
<dbReference type="AlphaFoldDB" id="A0A316WHH1"/>
<feature type="non-terminal residue" evidence="1">
    <location>
        <position position="1"/>
    </location>
</feature>
<gene>
    <name evidence="1" type="ORF">C1634_025605</name>
</gene>
<evidence type="ECO:0000313" key="1">
    <source>
        <dbReference type="EMBL" id="PWN57546.1"/>
    </source>
</evidence>
<dbReference type="Proteomes" id="UP000236413">
    <property type="component" value="Unassembled WGS sequence"/>
</dbReference>
<name>A0A316WHH1_9FLAO</name>
<sequence length="843" mass="85213">SSGTLSENTTVGQGIHTLAFTSGATNGFSVDGATFSVDAANDRLGVGTVSPKVTLDVAARAIDGSAAEGFKVPMLTGNALYAAAINGKYSSEQNSAIVYVTVGADVSKRTGQTEYMDSDGFYYFDSNKGISGKWIKFGSGGSVSPVLGSLDCNGSLSVGHLYSGEISNGVSSVVSYTNGNGAAYNAQDILSTGVTGLTAHLSAGSLSNGNGSLTYTINGTPSGPGTASFAIGIGGQSCTLTRTVVLSSAVSSLDCSGAVNSGTLTEGSAVSGVSSVISYTGGSGGLYSAQSVSSTGVTGLTATLASGTFMTGTGSLTYKVSGTPSMGGTASFLITIGGQSCTLTRDVLFPVTVSSLDCSGAVNNGTLTGGSAASGVSSVISYTGGDGSTYDGQSVSSTGVTGLTATFSSGTLANGNGSVTYTISGTPSAGGIAYFPINIGGKSCVLTRMVNPTPGITLAQNRTYMIASVYDDDYLPYTVPTGAATTNTQAADGSNEVVTVNVQGTITPSGVMITIPVTATGSGTLPAYSTTITIPADMTEDGISRNLTLSWASQAYTSGTKSITATIKAIGGTLNVKKLDVNSGIGNDALGVLMGQFTYPYNSAGNTTSYSVRDIAGIPDRMFGVADNTGSTSSHMMLYLPIVAEDGNIWLNNNLGANYANINHASFDPAQQATSSIDYLAYGSLFQWGRKPDGHELMTWTSGTAGTAVNGTTSTLNNTPGHALFISSNTDWRTTQDDTLWASASSANNPCPLGFKVPTATEITTLATAAGITNGTTAASSALKFPLSGRRSFNGSFSGLGSFGYYWSSSIASTNSSYYVFGSNFTVSSVRRAFANGVRCIKD</sequence>
<organism evidence="1 2">
    <name type="scientific">Chryseobacterium viscerum</name>
    <dbReference type="NCBI Taxonomy" id="1037377"/>
    <lineage>
        <taxon>Bacteria</taxon>
        <taxon>Pseudomonadati</taxon>
        <taxon>Bacteroidota</taxon>
        <taxon>Flavobacteriia</taxon>
        <taxon>Flavobacteriales</taxon>
        <taxon>Weeksellaceae</taxon>
        <taxon>Chryseobacterium group</taxon>
        <taxon>Chryseobacterium</taxon>
    </lineage>
</organism>
<reference evidence="1 2" key="1">
    <citation type="submission" date="2018-04" db="EMBL/GenBank/DDBJ databases">
        <title>Chryseobacterium oncorhynchi 701B-08T from rainbow trout, and Chryseobacterium viscerum 687B-08T from diseased fish.</title>
        <authorList>
            <person name="Jeong J.-J."/>
            <person name="Lee Y.J."/>
            <person name="Pathiraja D."/>
            <person name="Park B."/>
            <person name="Choi I.-G."/>
            <person name="Kim K.D."/>
        </authorList>
    </citation>
    <scope>NUCLEOTIDE SEQUENCE [LARGE SCALE GENOMIC DNA]</scope>
    <source>
        <strain evidence="1 2">687B-08</strain>
    </source>
</reference>
<proteinExistence type="predicted"/>